<evidence type="ECO:0000313" key="1">
    <source>
        <dbReference type="EMBL" id="KAJ2877746.1"/>
    </source>
</evidence>
<comment type="caution">
    <text evidence="1">The sequence shown here is derived from an EMBL/GenBank/DDBJ whole genome shotgun (WGS) entry which is preliminary data.</text>
</comment>
<dbReference type="Proteomes" id="UP001139981">
    <property type="component" value="Unassembled WGS sequence"/>
</dbReference>
<keyword evidence="2" id="KW-1185">Reference proteome</keyword>
<evidence type="ECO:0000313" key="2">
    <source>
        <dbReference type="Proteomes" id="UP001139981"/>
    </source>
</evidence>
<organism evidence="1 2">
    <name type="scientific">Coemansia aciculifera</name>
    <dbReference type="NCBI Taxonomy" id="417176"/>
    <lineage>
        <taxon>Eukaryota</taxon>
        <taxon>Fungi</taxon>
        <taxon>Fungi incertae sedis</taxon>
        <taxon>Zoopagomycota</taxon>
        <taxon>Kickxellomycotina</taxon>
        <taxon>Kickxellomycetes</taxon>
        <taxon>Kickxellales</taxon>
        <taxon>Kickxellaceae</taxon>
        <taxon>Coemansia</taxon>
    </lineage>
</organism>
<name>A0ACC1LRM6_9FUNG</name>
<sequence>MRGLASLSANDIRQRYTDYFVKQGHTLLPSSDIVPRNDATLLFSSAGMVPFKQFFVNPATAPHKMVTTVQKCVRAGGKHNDLDQVGYTPRHHTFFEMLGNFSFGAYGKRQAIHMAWKFVREELHMPEDRLRVTVLETDDEAFEIWRTEVGVDPQRIVRCGPDDNFWSMGNEGPCGPSSEIFWDTQDPRYSEGDSERWLEFWNLVFMQFHRGADGVLRPLALPCVDTGMGLERVASILQGKRTNFETDEFQVIVDAIDARCLRGKLLANADEGKTLACKRIIADHLRASAFLISEG</sequence>
<reference evidence="1" key="1">
    <citation type="submission" date="2022-07" db="EMBL/GenBank/DDBJ databases">
        <title>Phylogenomic reconstructions and comparative analyses of Kickxellomycotina fungi.</title>
        <authorList>
            <person name="Reynolds N.K."/>
            <person name="Stajich J.E."/>
            <person name="Barry K."/>
            <person name="Grigoriev I.V."/>
            <person name="Crous P."/>
            <person name="Smith M.E."/>
        </authorList>
    </citation>
    <scope>NUCLEOTIDE SEQUENCE</scope>
    <source>
        <strain evidence="1">CBS 190363</strain>
    </source>
</reference>
<accession>A0ACC1LRM6</accession>
<protein>
    <submittedName>
        <fullName evidence="1">Uncharacterized protein</fullName>
    </submittedName>
</protein>
<proteinExistence type="predicted"/>
<dbReference type="EMBL" id="JANBVB010003736">
    <property type="protein sequence ID" value="KAJ2877746.1"/>
    <property type="molecule type" value="Genomic_DNA"/>
</dbReference>
<feature type="non-terminal residue" evidence="1">
    <location>
        <position position="295"/>
    </location>
</feature>
<gene>
    <name evidence="1" type="ORF">IWW38_006500</name>
</gene>